<proteinExistence type="predicted"/>
<accession>A0A645ED80</accession>
<protein>
    <submittedName>
        <fullName evidence="1">Uncharacterized protein</fullName>
    </submittedName>
</protein>
<reference evidence="1" key="1">
    <citation type="submission" date="2019-08" db="EMBL/GenBank/DDBJ databases">
        <authorList>
            <person name="Kucharzyk K."/>
            <person name="Murdoch R.W."/>
            <person name="Higgins S."/>
            <person name="Loffler F."/>
        </authorList>
    </citation>
    <scope>NUCLEOTIDE SEQUENCE</scope>
</reference>
<organism evidence="1">
    <name type="scientific">bioreactor metagenome</name>
    <dbReference type="NCBI Taxonomy" id="1076179"/>
    <lineage>
        <taxon>unclassified sequences</taxon>
        <taxon>metagenomes</taxon>
        <taxon>ecological metagenomes</taxon>
    </lineage>
</organism>
<name>A0A645ED80_9ZZZZ</name>
<dbReference type="EMBL" id="VSSQ01045415">
    <property type="protein sequence ID" value="MPM99311.1"/>
    <property type="molecule type" value="Genomic_DNA"/>
</dbReference>
<evidence type="ECO:0000313" key="1">
    <source>
        <dbReference type="EMBL" id="MPM99311.1"/>
    </source>
</evidence>
<dbReference type="AlphaFoldDB" id="A0A645ED80"/>
<gene>
    <name evidence="1" type="ORF">SDC9_146502</name>
</gene>
<comment type="caution">
    <text evidence="1">The sequence shown here is derived from an EMBL/GenBank/DDBJ whole genome shotgun (WGS) entry which is preliminary data.</text>
</comment>
<sequence length="275" mass="29138">MRGVGVNHEGARAVGGRQRRLHRLDIVQRNALILAAVKAEHRCMQFGGNIQRVLRVVFGGRTVKPAIPCHASLQPGVMCGIQPGDATAPAETGDRQTIGVPALAGRPGGAGVEIGHDLSVGDLGDDARQDGPDVVEGARVALADEQFWRDRQIAEFGKAPANIPDVFVHPENFLYHQHDGQILAACRAGKVDRKGGAGDIDGGVAGVEAAVVGPDQRAGLYRLDCQRKTGCRQSGDKFAAVQLRGGQQTVEITVLGSVGFGHQGVSFIWVRTSRR</sequence>